<comment type="caution">
    <text evidence="3">The sequence shown here is derived from an EMBL/GenBank/DDBJ whole genome shotgun (WGS) entry which is preliminary data.</text>
</comment>
<dbReference type="AlphaFoldDB" id="A0A9W8G837"/>
<proteinExistence type="inferred from homology"/>
<keyword evidence="2" id="KW-0143">Chaperone</keyword>
<dbReference type="PANTHER" id="PTHR33643:SF1">
    <property type="entry name" value="UREASE ACCESSORY PROTEIN D"/>
    <property type="match status" value="1"/>
</dbReference>
<reference evidence="3" key="1">
    <citation type="submission" date="2022-07" db="EMBL/GenBank/DDBJ databases">
        <title>Phylogenomic reconstructions and comparative analyses of Kickxellomycotina fungi.</title>
        <authorList>
            <person name="Reynolds N.K."/>
            <person name="Stajich J.E."/>
            <person name="Barry K."/>
            <person name="Grigoriev I.V."/>
            <person name="Crous P."/>
            <person name="Smith M.E."/>
        </authorList>
    </citation>
    <scope>NUCLEOTIDE SEQUENCE</scope>
    <source>
        <strain evidence="3">NRRL 3115</strain>
    </source>
</reference>
<accession>A0A9W8G837</accession>
<dbReference type="OrthoDB" id="5550464at2759"/>
<dbReference type="GO" id="GO:0016151">
    <property type="term" value="F:nickel cation binding"/>
    <property type="evidence" value="ECO:0007669"/>
    <property type="project" value="InterPro"/>
</dbReference>
<organism evidence="3 4">
    <name type="scientific">Coemansia spiralis</name>
    <dbReference type="NCBI Taxonomy" id="417178"/>
    <lineage>
        <taxon>Eukaryota</taxon>
        <taxon>Fungi</taxon>
        <taxon>Fungi incertae sedis</taxon>
        <taxon>Zoopagomycota</taxon>
        <taxon>Kickxellomycotina</taxon>
        <taxon>Kickxellomycetes</taxon>
        <taxon>Kickxellales</taxon>
        <taxon>Kickxellaceae</taxon>
        <taxon>Coemansia</taxon>
    </lineage>
</organism>
<protein>
    <recommendedName>
        <fullName evidence="5">Urease accessory protein UreD</fullName>
    </recommendedName>
</protein>
<dbReference type="Pfam" id="PF01774">
    <property type="entry name" value="UreD"/>
    <property type="match status" value="1"/>
</dbReference>
<dbReference type="Proteomes" id="UP001151518">
    <property type="component" value="Unassembled WGS sequence"/>
</dbReference>
<dbReference type="EMBL" id="JANBTW010000023">
    <property type="protein sequence ID" value="KAJ2678189.1"/>
    <property type="molecule type" value="Genomic_DNA"/>
</dbReference>
<name>A0A9W8G837_9FUNG</name>
<comment type="similarity">
    <text evidence="1">Belongs to the UreD family.</text>
</comment>
<gene>
    <name evidence="3" type="ORF">GGI25_002540</name>
</gene>
<evidence type="ECO:0000256" key="2">
    <source>
        <dbReference type="ARBA" id="ARBA00023186"/>
    </source>
</evidence>
<dbReference type="PANTHER" id="PTHR33643">
    <property type="entry name" value="UREASE ACCESSORY PROTEIN D"/>
    <property type="match status" value="1"/>
</dbReference>
<evidence type="ECO:0000313" key="4">
    <source>
        <dbReference type="Proteomes" id="UP001151518"/>
    </source>
</evidence>
<sequence>MPAPGEGRIDCQVTAGRLHQTVSSAYPLKIISPQAVPNPTEPNTDSKERLLPAVSYILSYGGGIVHGDQIHVDVRSGTGSALMILTQGSTKVYRRRAGRPPSFLKNEKKDTVYDSNQTYQTMLIDVEPQALVCLLPDPVTCFEGALYNQRQAVRLHSTSTSSLVLLDWMTSGRMSRGERWAFSKYLSINVVAILDGLQNKKRQGQNYDSWIGESRIIIRDALLLENTSNEQSPSESSFARRLSSIDAFAYLLVLGPAVSVIADLLRKEHMEQRIKPFRPNNKVPESDEVDVQWSVSDIDECDIKGVAVRIAGPNTENVKAWIKRRLAPLQYIVGDSAWSMYCNA</sequence>
<evidence type="ECO:0008006" key="5">
    <source>
        <dbReference type="Google" id="ProtNLM"/>
    </source>
</evidence>
<dbReference type="InterPro" id="IPR002669">
    <property type="entry name" value="UreD"/>
</dbReference>
<dbReference type="HAMAP" id="MF_01384">
    <property type="entry name" value="UreD"/>
    <property type="match status" value="1"/>
</dbReference>
<evidence type="ECO:0000256" key="1">
    <source>
        <dbReference type="ARBA" id="ARBA00007177"/>
    </source>
</evidence>
<evidence type="ECO:0000313" key="3">
    <source>
        <dbReference type="EMBL" id="KAJ2678189.1"/>
    </source>
</evidence>